<feature type="compositionally biased region" description="Low complexity" evidence="6">
    <location>
        <begin position="183"/>
        <end position="193"/>
    </location>
</feature>
<evidence type="ECO:0000256" key="3">
    <source>
        <dbReference type="ARBA" id="ARBA00022722"/>
    </source>
</evidence>
<dbReference type="Proteomes" id="UP000095280">
    <property type="component" value="Unplaced"/>
</dbReference>
<feature type="region of interest" description="Disordered" evidence="6">
    <location>
        <begin position="428"/>
        <end position="447"/>
    </location>
</feature>
<keyword evidence="4" id="KW-0378">Hydrolase</keyword>
<feature type="region of interest" description="Disordered" evidence="6">
    <location>
        <begin position="468"/>
        <end position="489"/>
    </location>
</feature>
<feature type="coiled-coil region" evidence="5">
    <location>
        <begin position="700"/>
        <end position="730"/>
    </location>
</feature>
<dbReference type="SUPFAM" id="SSF50630">
    <property type="entry name" value="Acid proteases"/>
    <property type="match status" value="1"/>
</dbReference>
<feature type="region of interest" description="Disordered" evidence="6">
    <location>
        <begin position="1201"/>
        <end position="1309"/>
    </location>
</feature>
<feature type="region of interest" description="Disordered" evidence="6">
    <location>
        <begin position="1323"/>
        <end position="1368"/>
    </location>
</feature>
<feature type="compositionally biased region" description="Acidic residues" evidence="6">
    <location>
        <begin position="1753"/>
        <end position="1768"/>
    </location>
</feature>
<feature type="compositionally biased region" description="Low complexity" evidence="6">
    <location>
        <begin position="1328"/>
        <end position="1339"/>
    </location>
</feature>
<dbReference type="FunFam" id="1.10.340.70:FF:000001">
    <property type="entry name" value="Retrovirus-related Pol polyprotein from transposon gypsy-like Protein"/>
    <property type="match status" value="1"/>
</dbReference>
<feature type="compositionally biased region" description="Basic residues" evidence="6">
    <location>
        <begin position="1220"/>
        <end position="1231"/>
    </location>
</feature>
<name>A0A1I8J9Q5_9PLAT</name>
<feature type="region of interest" description="Disordered" evidence="6">
    <location>
        <begin position="1694"/>
        <end position="1768"/>
    </location>
</feature>
<evidence type="ECO:0000256" key="1">
    <source>
        <dbReference type="ARBA" id="ARBA00022679"/>
    </source>
</evidence>
<feature type="compositionally biased region" description="Low complexity" evidence="6">
    <location>
        <begin position="1275"/>
        <end position="1288"/>
    </location>
</feature>
<dbReference type="Pfam" id="PF17921">
    <property type="entry name" value="Integrase_H2C2"/>
    <property type="match status" value="1"/>
</dbReference>
<feature type="domain" description="Integrase zinc-binding" evidence="7">
    <location>
        <begin position="1486"/>
        <end position="1543"/>
    </location>
</feature>
<dbReference type="InterPro" id="IPR043502">
    <property type="entry name" value="DNA/RNA_pol_sf"/>
</dbReference>
<keyword evidence="5" id="KW-0175">Coiled coil</keyword>
<evidence type="ECO:0000256" key="4">
    <source>
        <dbReference type="ARBA" id="ARBA00022759"/>
    </source>
</evidence>
<keyword evidence="2" id="KW-0548">Nucleotidyltransferase</keyword>
<feature type="compositionally biased region" description="Basic and acidic residues" evidence="6">
    <location>
        <begin position="687"/>
        <end position="696"/>
    </location>
</feature>
<dbReference type="InterPro" id="IPR021109">
    <property type="entry name" value="Peptidase_aspartic_dom_sf"/>
</dbReference>
<dbReference type="PANTHER" id="PTHR37984:SF5">
    <property type="entry name" value="PROTEIN NYNRIN-LIKE"/>
    <property type="match status" value="1"/>
</dbReference>
<accession>A0A1I8J9Q5</accession>
<evidence type="ECO:0000313" key="8">
    <source>
        <dbReference type="Proteomes" id="UP000095280"/>
    </source>
</evidence>
<proteinExistence type="predicted"/>
<feature type="region of interest" description="Disordered" evidence="6">
    <location>
        <begin position="106"/>
        <end position="193"/>
    </location>
</feature>
<dbReference type="Gene3D" id="1.10.340.70">
    <property type="match status" value="1"/>
</dbReference>
<evidence type="ECO:0000256" key="5">
    <source>
        <dbReference type="SAM" id="Coils"/>
    </source>
</evidence>
<evidence type="ECO:0000256" key="2">
    <source>
        <dbReference type="ARBA" id="ARBA00022695"/>
    </source>
</evidence>
<dbReference type="Gene3D" id="3.10.10.10">
    <property type="entry name" value="HIV Type 1 Reverse Transcriptase, subunit A, domain 1"/>
    <property type="match status" value="1"/>
</dbReference>
<organism evidence="8 9">
    <name type="scientific">Macrostomum lignano</name>
    <dbReference type="NCBI Taxonomy" id="282301"/>
    <lineage>
        <taxon>Eukaryota</taxon>
        <taxon>Metazoa</taxon>
        <taxon>Spiralia</taxon>
        <taxon>Lophotrochozoa</taxon>
        <taxon>Platyhelminthes</taxon>
        <taxon>Rhabditophora</taxon>
        <taxon>Macrostomorpha</taxon>
        <taxon>Macrostomida</taxon>
        <taxon>Macrostomidae</taxon>
        <taxon>Macrostomum</taxon>
    </lineage>
</organism>
<feature type="compositionally biased region" description="Low complexity" evidence="6">
    <location>
        <begin position="428"/>
        <end position="438"/>
    </location>
</feature>
<reference evidence="9" key="1">
    <citation type="submission" date="2016-11" db="UniProtKB">
        <authorList>
            <consortium name="WormBaseParasite"/>
        </authorList>
    </citation>
    <scope>IDENTIFICATION</scope>
</reference>
<feature type="compositionally biased region" description="Low complexity" evidence="6">
    <location>
        <begin position="812"/>
        <end position="823"/>
    </location>
</feature>
<keyword evidence="8" id="KW-1185">Reference proteome</keyword>
<keyword evidence="4" id="KW-0255">Endonuclease</keyword>
<feature type="region of interest" description="Disordered" evidence="6">
    <location>
        <begin position="730"/>
        <end position="837"/>
    </location>
</feature>
<dbReference type="Gene3D" id="2.40.70.10">
    <property type="entry name" value="Acid Proteases"/>
    <property type="match status" value="1"/>
</dbReference>
<keyword evidence="3" id="KW-0540">Nuclease</keyword>
<feature type="region of interest" description="Disordered" evidence="6">
    <location>
        <begin position="662"/>
        <end position="696"/>
    </location>
</feature>
<sequence length="1768" mass="197334">ILWEQLNSSHKSRPGCVKPSHSLLAQVNTAAAVLTQQDADTAPAVAIGQKVSRLPVSSCQPEHQPLNPVKTWTIKYGADLRDVRLVTVLLQLGVGQSVKRTLGKRRLRRQMKQSVKRVWRRSKNAGHRGRRKQLRPRTGQTGLEGGQSGPSAPLKPAEQLGVPAGRWNNKKPRKAEQGDASMATQAHSSSTARASTAVFSSMCPASQRRHSRTVSPTPERQAIISLASVRGRRERMVCDVVDVFIARNGPSSVGHLPLASNCRWHSCTSWFCLARPPHPGGSKQAPRKAGATARRPLTLSGIADEPMAVRRLDSSASDAFRMMAFRRLQQWPQLAVKLAVLAGPTAQLLAQHPVDDSLGNVAATPYQRLPDFAPGVPKLGFSRPELAELSGLDESARFSALPLSGITKRRNPFNESFKIYVMASTTNSTAADSTADTAGPDNSTTRPTYDEMIRAVTEEVRRRLEQANLGQPQHHHHVYQPPQQPDRAPAPKPVKIQRYTPNQDFDVWIQALEERCELNGIVDDRRKKAEVLVNLDIATTYPAVVRMELPDNLTFGEFKQRLSERFTHVADTLEYREQFRCCQQGKNESVDDYGDRLIALADRAFPHFTPVQKQAELVDQFTVGVRIAQSAREQLILVRPQNLTAARRAVLRLETAASLAQRVAPPPAARHVRVLEDDDGQSPTGVQHDKSSRPEENWLREVMEQQTETLQEQRRLLEALSNELREFHSLGSRNNDTQEHWESARHQPQDSWGQRNRCLVPSTPRRSADESAQFKTPGTRILGKRDGWTRQRGQRHPAAEPALRSPPRTLVAQQATAETASAAPVHNSAPKRPRRDPFLTGEIQGRYFAFLLDTGSKCEVLGFSTWHRLCTDDPTLRGQIEPCLQRIVTYNGEPIQMAGQLSIKVKIGSFEPTVKFLLAKGSHDNILGFEFLEKYSTSLDLAAGMLFFKDGTAAPLRYTRTEATTCRIYTAESTTVPPLSSARIKIKLAKGREENQGTPAVIEPLKPARREEDVQQLDAAPALISMANGEGAIEMINRGTTSIKVRANALVGIARPIRLPELQFFPLPKPEASVNQVQDEDPDAWIKEIDIGEDLSNDQRAQVIELLKKYKTIFSQGPHDLGRTHLVTHNIVLKDKDPVHLPTRRIPPHLLPKVDQLLDDLLAKGVIRPSFSSYNTPLVIIPKKDGSLRIVQDFRTAITGAAAPKVHDSSHPSPPPSKKPSTRRKRRKPPTKPKESNGEATPPATPTADSKPLTELHPPATKPRPSASRYDDSQRSPTSFSSTTCCPSRSRRLLAGDGTDSDHSAAREDSCQLARCPKFEKKVRFSSDADSSADSSSTADRSESDNSDAEATDEDRPSGTSTTRQPARVAIVRRELQTPNHAATAEAAPTNLTNRRSTLNLTDHIPRPVTREELQTHQRADSAIAMMINLLESRQPKPPLNQRLNMTRDERNLLAFYEQLEVRDDGLLVIHFDDIGEEETARIVLPKSLDATVFADLHGSPYCGHMGRDLTIAKVRERFWRPALAKAVSDYVASCQTCTQSKGRRRIPAHVQSFPVFNRTTGFSPHYVIYGVPYRYPIDNTLDRLDVSADLPEYIAKHQRRLAETERIVRQRLRTEIQRREEYYENRPKPVELQPGDLVCLANPKLELGELPKFHRPYKSMYKVVRKVGEVAYWIKPATARRGRPAEMLVHRNNIIKEPPRQTERPMLPYESSEDSEVDPADQPAPEQPATVQPDLRGSQLFEPSLRHPEVLAEGDPDLPDIGMEMEL</sequence>
<dbReference type="InterPro" id="IPR050951">
    <property type="entry name" value="Retrovirus_Pol_polyprotein"/>
</dbReference>
<dbReference type="InterPro" id="IPR041588">
    <property type="entry name" value="Integrase_H2C2"/>
</dbReference>
<dbReference type="WBParaSite" id="maker-uti_cns_0046592-snap-gene-0.10-mRNA-1">
    <property type="protein sequence ID" value="maker-uti_cns_0046592-snap-gene-0.10-mRNA-1"/>
    <property type="gene ID" value="maker-uti_cns_0046592-snap-gene-0.10"/>
</dbReference>
<evidence type="ECO:0000313" key="9">
    <source>
        <dbReference type="WBParaSite" id="maker-uti_cns_0046592-snap-gene-0.10-mRNA-1"/>
    </source>
</evidence>
<evidence type="ECO:0000256" key="6">
    <source>
        <dbReference type="SAM" id="MobiDB-lite"/>
    </source>
</evidence>
<dbReference type="PANTHER" id="PTHR37984">
    <property type="entry name" value="PROTEIN CBG26694"/>
    <property type="match status" value="1"/>
</dbReference>
<feature type="compositionally biased region" description="Basic and acidic residues" evidence="6">
    <location>
        <begin position="1300"/>
        <end position="1309"/>
    </location>
</feature>
<feature type="compositionally biased region" description="Low complexity" evidence="6">
    <location>
        <begin position="1721"/>
        <end position="1730"/>
    </location>
</feature>
<feature type="compositionally biased region" description="Basic residues" evidence="6">
    <location>
        <begin position="106"/>
        <end position="135"/>
    </location>
</feature>
<dbReference type="SUPFAM" id="SSF56672">
    <property type="entry name" value="DNA/RNA polymerases"/>
    <property type="match status" value="1"/>
</dbReference>
<keyword evidence="1" id="KW-0808">Transferase</keyword>
<protein>
    <submittedName>
        <fullName evidence="9">Integrase_H2C2 domain-containing protein</fullName>
    </submittedName>
</protein>
<evidence type="ECO:0000259" key="7">
    <source>
        <dbReference type="Pfam" id="PF17921"/>
    </source>
</evidence>
<feature type="compositionally biased region" description="Basic and acidic residues" evidence="6">
    <location>
        <begin position="736"/>
        <end position="748"/>
    </location>
</feature>